<dbReference type="PANTHER" id="PTHR24369:SF210">
    <property type="entry name" value="CHAOPTIN-RELATED"/>
    <property type="match status" value="1"/>
</dbReference>
<keyword evidence="5" id="KW-1133">Transmembrane helix</keyword>
<dbReference type="GO" id="GO:0005886">
    <property type="term" value="C:plasma membrane"/>
    <property type="evidence" value="ECO:0007669"/>
    <property type="project" value="TreeGrafter"/>
</dbReference>
<dbReference type="Gene3D" id="3.80.10.10">
    <property type="entry name" value="Ribonuclease Inhibitor"/>
    <property type="match status" value="1"/>
</dbReference>
<feature type="compositionally biased region" description="Basic and acidic residues" evidence="4">
    <location>
        <begin position="439"/>
        <end position="454"/>
    </location>
</feature>
<keyword evidence="2 6" id="KW-0732">Signal</keyword>
<feature type="region of interest" description="Disordered" evidence="4">
    <location>
        <begin position="439"/>
        <end position="490"/>
    </location>
</feature>
<protein>
    <recommendedName>
        <fullName evidence="7">LRRCT domain-containing protein</fullName>
    </recommendedName>
</protein>
<feature type="region of interest" description="Disordered" evidence="4">
    <location>
        <begin position="249"/>
        <end position="338"/>
    </location>
</feature>
<accession>A0A1A7ZID1</accession>
<dbReference type="PANTHER" id="PTHR24369">
    <property type="entry name" value="ANTIGEN BSP, PUTATIVE-RELATED"/>
    <property type="match status" value="1"/>
</dbReference>
<reference evidence="8" key="1">
    <citation type="submission" date="2016-05" db="EMBL/GenBank/DDBJ databases">
        <authorList>
            <person name="Lavstsen T."/>
            <person name="Jespersen J.S."/>
        </authorList>
    </citation>
    <scope>NUCLEOTIDE SEQUENCE</scope>
    <source>
        <tissue evidence="8">Brain</tissue>
    </source>
</reference>
<feature type="region of interest" description="Disordered" evidence="4">
    <location>
        <begin position="505"/>
        <end position="524"/>
    </location>
</feature>
<feature type="compositionally biased region" description="Polar residues" evidence="4">
    <location>
        <begin position="310"/>
        <end position="322"/>
    </location>
</feature>
<evidence type="ECO:0000256" key="6">
    <source>
        <dbReference type="SAM" id="SignalP"/>
    </source>
</evidence>
<dbReference type="InterPro" id="IPR050541">
    <property type="entry name" value="LRR_TM_domain-containing"/>
</dbReference>
<dbReference type="SMART" id="SM00369">
    <property type="entry name" value="LRR_TYP"/>
    <property type="match status" value="2"/>
</dbReference>
<dbReference type="SMART" id="SM00082">
    <property type="entry name" value="LRRCT"/>
    <property type="match status" value="1"/>
</dbReference>
<feature type="transmembrane region" description="Helical" evidence="5">
    <location>
        <begin position="343"/>
        <end position="363"/>
    </location>
</feature>
<feature type="compositionally biased region" description="Basic and acidic residues" evidence="4">
    <location>
        <begin position="651"/>
        <end position="661"/>
    </location>
</feature>
<feature type="domain" description="LRRCT" evidence="7">
    <location>
        <begin position="198"/>
        <end position="248"/>
    </location>
</feature>
<evidence type="ECO:0000313" key="8">
    <source>
        <dbReference type="EMBL" id="SBP42213.1"/>
    </source>
</evidence>
<dbReference type="AlphaFoldDB" id="A0A1A7ZID1"/>
<evidence type="ECO:0000256" key="1">
    <source>
        <dbReference type="ARBA" id="ARBA00022614"/>
    </source>
</evidence>
<keyword evidence="1" id="KW-0433">Leucine-rich repeat</keyword>
<evidence type="ECO:0000256" key="3">
    <source>
        <dbReference type="ARBA" id="ARBA00022737"/>
    </source>
</evidence>
<dbReference type="InterPro" id="IPR032675">
    <property type="entry name" value="LRR_dom_sf"/>
</dbReference>
<dbReference type="InterPro" id="IPR000483">
    <property type="entry name" value="Cys-rich_flank_reg_C"/>
</dbReference>
<feature type="compositionally biased region" description="Basic and acidic residues" evidence="4">
    <location>
        <begin position="474"/>
        <end position="489"/>
    </location>
</feature>
<feature type="compositionally biased region" description="Low complexity" evidence="4">
    <location>
        <begin position="663"/>
        <end position="674"/>
    </location>
</feature>
<evidence type="ECO:0000259" key="7">
    <source>
        <dbReference type="SMART" id="SM00082"/>
    </source>
</evidence>
<dbReference type="PROSITE" id="PS51450">
    <property type="entry name" value="LRR"/>
    <property type="match status" value="1"/>
</dbReference>
<feature type="region of interest" description="Disordered" evidence="4">
    <location>
        <begin position="562"/>
        <end position="613"/>
    </location>
</feature>
<dbReference type="InterPro" id="IPR001611">
    <property type="entry name" value="Leu-rich_rpt"/>
</dbReference>
<feature type="region of interest" description="Disordered" evidence="4">
    <location>
        <begin position="651"/>
        <end position="680"/>
    </location>
</feature>
<feature type="chain" id="PRO_5008364727" description="LRRCT domain-containing protein" evidence="6">
    <location>
        <begin position="30"/>
        <end position="717"/>
    </location>
</feature>
<sequence length="717" mass="78819">MLKMKAGEAVLALLLAAAHLGCSCRQVHTVLVCSDILANFEPGCSTLLVTLRNVGEINSTVLKSEDLASITVILSNNAGITRIAAKAFSSFPNLQRLNLDDNLLSQINRDWFENPAALGELELAGNRIEELNEFSLDGLTNLTHLRLNRNRIQTIHPDSFSSQRRLADVDLSGNRLMWMSATVFGSLVSLRSIRLDGNPWNCSCDAKNFVDSVKGMKDRNLLNDSLDVTCESPPSLKARPVWDVSVCPTAPSKEPPTPTAKSVTSRPLQKETSVQSGSSHPPTFSSVTSTLPPSKTSVGTKPMDAPPSFTEFSSDTKFSTNSNPTSKPESPPCPSPDPNPNTLTAVLVLISVLLFTACLLVVIQIRKCRRQTVMPECPKREQQEEPEEDSRSSRDQSLSGPPDVARRRSFTGVRAKSANAVILTSPFCVSEKDEVHFQKESKEVSENPGEKKLLAESGGGNESDRFTTTDVGSEDQKLEHESLNLHENQEGISADYVPYLSIGTVKNKPGPGEATSGPEVKRKVFRRISTWPPTAAQWQERCQKKEEDDGFDVWTQNISVKLSDDVERIKKGHPSSSNQCEKSQTQRDAHTPKHSDALTPSEPSVSKLKEGGESLDPAKSIAIGCNEEFTSMEHPVLNSSMKADVRIDPMRCENARPKAENRAAGSKAPSGGASPDDETLLSGNEYVFMDLLHEVVQNHGRWTRERWKQMRVNKQRR</sequence>
<dbReference type="SUPFAM" id="SSF52058">
    <property type="entry name" value="L domain-like"/>
    <property type="match status" value="1"/>
</dbReference>
<gene>
    <name evidence="8" type="primary">BX000468.1</name>
</gene>
<keyword evidence="5" id="KW-0812">Transmembrane</keyword>
<feature type="compositionally biased region" description="Pro residues" evidence="4">
    <location>
        <begin position="329"/>
        <end position="338"/>
    </location>
</feature>
<keyword evidence="3" id="KW-0677">Repeat</keyword>
<feature type="signal peptide" evidence="6">
    <location>
        <begin position="1"/>
        <end position="29"/>
    </location>
</feature>
<keyword evidence="5" id="KW-0472">Membrane</keyword>
<feature type="compositionally biased region" description="Basic and acidic residues" evidence="4">
    <location>
        <begin position="584"/>
        <end position="596"/>
    </location>
</feature>
<name>A0A1A7ZID1_NOTFU</name>
<feature type="region of interest" description="Disordered" evidence="4">
    <location>
        <begin position="375"/>
        <end position="410"/>
    </location>
</feature>
<dbReference type="InterPro" id="IPR003591">
    <property type="entry name" value="Leu-rich_rpt_typical-subtyp"/>
</dbReference>
<proteinExistence type="predicted"/>
<evidence type="ECO:0000256" key="4">
    <source>
        <dbReference type="SAM" id="MobiDB-lite"/>
    </source>
</evidence>
<organism evidence="8">
    <name type="scientific">Nothobranchius furzeri</name>
    <name type="common">Turquoise killifish</name>
    <dbReference type="NCBI Taxonomy" id="105023"/>
    <lineage>
        <taxon>Eukaryota</taxon>
        <taxon>Metazoa</taxon>
        <taxon>Chordata</taxon>
        <taxon>Craniata</taxon>
        <taxon>Vertebrata</taxon>
        <taxon>Euteleostomi</taxon>
        <taxon>Actinopterygii</taxon>
        <taxon>Neopterygii</taxon>
        <taxon>Teleostei</taxon>
        <taxon>Neoteleostei</taxon>
        <taxon>Acanthomorphata</taxon>
        <taxon>Ovalentaria</taxon>
        <taxon>Atherinomorphae</taxon>
        <taxon>Cyprinodontiformes</taxon>
        <taxon>Nothobranchiidae</taxon>
        <taxon>Nothobranchius</taxon>
    </lineage>
</organism>
<feature type="compositionally biased region" description="Basic and acidic residues" evidence="4">
    <location>
        <begin position="377"/>
        <end position="394"/>
    </location>
</feature>
<reference evidence="8" key="2">
    <citation type="submission" date="2016-06" db="EMBL/GenBank/DDBJ databases">
        <title>The genome of a short-lived fish provides insights into sex chromosome evolution and the genetic control of aging.</title>
        <authorList>
            <person name="Reichwald K."/>
            <person name="Felder M."/>
            <person name="Petzold A."/>
            <person name="Koch P."/>
            <person name="Groth M."/>
            <person name="Platzer M."/>
        </authorList>
    </citation>
    <scope>NUCLEOTIDE SEQUENCE</scope>
    <source>
        <tissue evidence="8">Brain</tissue>
    </source>
</reference>
<evidence type="ECO:0000256" key="2">
    <source>
        <dbReference type="ARBA" id="ARBA00022729"/>
    </source>
</evidence>
<feature type="compositionally biased region" description="Polar residues" evidence="4">
    <location>
        <begin position="259"/>
        <end position="299"/>
    </location>
</feature>
<dbReference type="EMBL" id="HADY01003728">
    <property type="protein sequence ID" value="SBP42213.1"/>
    <property type="molecule type" value="Transcribed_RNA"/>
</dbReference>
<dbReference type="PROSITE" id="PS51257">
    <property type="entry name" value="PROKAR_LIPOPROTEIN"/>
    <property type="match status" value="1"/>
</dbReference>
<dbReference type="Pfam" id="PF13855">
    <property type="entry name" value="LRR_8"/>
    <property type="match status" value="2"/>
</dbReference>
<feature type="compositionally biased region" description="Polar residues" evidence="4">
    <location>
        <begin position="574"/>
        <end position="583"/>
    </location>
</feature>
<evidence type="ECO:0000256" key="5">
    <source>
        <dbReference type="SAM" id="Phobius"/>
    </source>
</evidence>